<comment type="caution">
    <text evidence="1">The sequence shown here is derived from an EMBL/GenBank/DDBJ whole genome shotgun (WGS) entry which is preliminary data.</text>
</comment>
<accession>A0A1F6VPJ1</accession>
<dbReference type="AlphaFoldDB" id="A0A1F6VPJ1"/>
<evidence type="ECO:0000313" key="2">
    <source>
        <dbReference type="Proteomes" id="UP000177112"/>
    </source>
</evidence>
<sequence length="128" mass="14550">MIKRFFTCTLEENEGKKGLRFLNKSLADKMNARKQGESFDHISSFRRQLVEGHVNIHGEPVAVFLVATGGLDGGSYLRKLERLVRRFKPFLPGTADNVWLDVQDDVVLTLSKQNQQAVVSIFESISRR</sequence>
<evidence type="ECO:0000313" key="1">
    <source>
        <dbReference type="EMBL" id="OGI71617.1"/>
    </source>
</evidence>
<dbReference type="EMBL" id="MFTY01000005">
    <property type="protein sequence ID" value="OGI71617.1"/>
    <property type="molecule type" value="Genomic_DNA"/>
</dbReference>
<proteinExistence type="predicted"/>
<protein>
    <submittedName>
        <fullName evidence="1">Uncharacterized protein</fullName>
    </submittedName>
</protein>
<organism evidence="1 2">
    <name type="scientific">Candidatus Nomurabacteria bacterium RIFCSPHIGHO2_02_FULL_35_13</name>
    <dbReference type="NCBI Taxonomy" id="1801748"/>
    <lineage>
        <taxon>Bacteria</taxon>
        <taxon>Candidatus Nomuraibacteriota</taxon>
    </lineage>
</organism>
<reference evidence="1 2" key="1">
    <citation type="journal article" date="2016" name="Nat. Commun.">
        <title>Thousands of microbial genomes shed light on interconnected biogeochemical processes in an aquifer system.</title>
        <authorList>
            <person name="Anantharaman K."/>
            <person name="Brown C.T."/>
            <person name="Hug L.A."/>
            <person name="Sharon I."/>
            <person name="Castelle C.J."/>
            <person name="Probst A.J."/>
            <person name="Thomas B.C."/>
            <person name="Singh A."/>
            <person name="Wilkins M.J."/>
            <person name="Karaoz U."/>
            <person name="Brodie E.L."/>
            <person name="Williams K.H."/>
            <person name="Hubbard S.S."/>
            <person name="Banfield J.F."/>
        </authorList>
    </citation>
    <scope>NUCLEOTIDE SEQUENCE [LARGE SCALE GENOMIC DNA]</scope>
</reference>
<dbReference type="STRING" id="1801748.A3B84_01255"/>
<dbReference type="Proteomes" id="UP000177112">
    <property type="component" value="Unassembled WGS sequence"/>
</dbReference>
<name>A0A1F6VPJ1_9BACT</name>
<gene>
    <name evidence="1" type="ORF">A3B84_01255</name>
</gene>